<sequence>MTKIVGTLGPRSLSVDVISGCLKAGMSVARFDFSWHDPKSSGNFRKFKGRR</sequence>
<dbReference type="SUPFAM" id="SSF51621">
    <property type="entry name" value="Phosphoenolpyruvate/pyruvate domain"/>
    <property type="match status" value="1"/>
</dbReference>
<evidence type="ECO:0000313" key="3">
    <source>
        <dbReference type="Proteomes" id="UP000436088"/>
    </source>
</evidence>
<dbReference type="AlphaFoldDB" id="A0A6A2WJY1"/>
<dbReference type="UniPathway" id="UPA00109">
    <property type="reaction ID" value="UER00188"/>
</dbReference>
<accession>A0A6A2WJY1</accession>
<evidence type="ECO:0000313" key="2">
    <source>
        <dbReference type="EMBL" id="KAE8659932.1"/>
    </source>
</evidence>
<comment type="caution">
    <text evidence="2">The sequence shown here is derived from an EMBL/GenBank/DDBJ whole genome shotgun (WGS) entry which is preliminary data.</text>
</comment>
<dbReference type="GO" id="GO:0004743">
    <property type="term" value="F:pyruvate kinase activity"/>
    <property type="evidence" value="ECO:0007669"/>
    <property type="project" value="InterPro"/>
</dbReference>
<name>A0A6A2WJY1_HIBSY</name>
<dbReference type="EMBL" id="VEPZ02001735">
    <property type="protein sequence ID" value="KAE8659932.1"/>
    <property type="molecule type" value="Genomic_DNA"/>
</dbReference>
<dbReference type="GO" id="GO:0000287">
    <property type="term" value="F:magnesium ion binding"/>
    <property type="evidence" value="ECO:0007669"/>
    <property type="project" value="InterPro"/>
</dbReference>
<dbReference type="Pfam" id="PF00224">
    <property type="entry name" value="PK"/>
    <property type="match status" value="1"/>
</dbReference>
<evidence type="ECO:0000259" key="1">
    <source>
        <dbReference type="Pfam" id="PF00224"/>
    </source>
</evidence>
<dbReference type="Proteomes" id="UP000436088">
    <property type="component" value="Unassembled WGS sequence"/>
</dbReference>
<dbReference type="Gene3D" id="3.20.20.60">
    <property type="entry name" value="Phosphoenolpyruvate-binding domains"/>
    <property type="match status" value="1"/>
</dbReference>
<dbReference type="GO" id="GO:0030955">
    <property type="term" value="F:potassium ion binding"/>
    <property type="evidence" value="ECO:0007669"/>
    <property type="project" value="InterPro"/>
</dbReference>
<feature type="domain" description="Pyruvate kinase barrel" evidence="1">
    <location>
        <begin position="2"/>
        <end position="38"/>
    </location>
</feature>
<organism evidence="2 3">
    <name type="scientific">Hibiscus syriacus</name>
    <name type="common">Rose of Sharon</name>
    <dbReference type="NCBI Taxonomy" id="106335"/>
    <lineage>
        <taxon>Eukaryota</taxon>
        <taxon>Viridiplantae</taxon>
        <taxon>Streptophyta</taxon>
        <taxon>Embryophyta</taxon>
        <taxon>Tracheophyta</taxon>
        <taxon>Spermatophyta</taxon>
        <taxon>Magnoliopsida</taxon>
        <taxon>eudicotyledons</taxon>
        <taxon>Gunneridae</taxon>
        <taxon>Pentapetalae</taxon>
        <taxon>rosids</taxon>
        <taxon>malvids</taxon>
        <taxon>Malvales</taxon>
        <taxon>Malvaceae</taxon>
        <taxon>Malvoideae</taxon>
        <taxon>Hibiscus</taxon>
    </lineage>
</organism>
<dbReference type="InterPro" id="IPR015793">
    <property type="entry name" value="Pyrv_Knase_brl"/>
</dbReference>
<proteinExistence type="predicted"/>
<reference evidence="2" key="1">
    <citation type="submission" date="2019-09" db="EMBL/GenBank/DDBJ databases">
        <title>Draft genome information of white flower Hibiscus syriacus.</title>
        <authorList>
            <person name="Kim Y.-M."/>
        </authorList>
    </citation>
    <scope>NUCLEOTIDE SEQUENCE [LARGE SCALE GENOMIC DNA]</scope>
    <source>
        <strain evidence="2">YM2019G1</strain>
    </source>
</reference>
<gene>
    <name evidence="2" type="ORF">F3Y22_tig00116960pilonHSYRG00109</name>
</gene>
<protein>
    <recommendedName>
        <fullName evidence="1">Pyruvate kinase barrel domain-containing protein</fullName>
    </recommendedName>
</protein>
<dbReference type="InterPro" id="IPR015813">
    <property type="entry name" value="Pyrv/PenolPyrv_kinase-like_dom"/>
</dbReference>
<dbReference type="InterPro" id="IPR040442">
    <property type="entry name" value="Pyrv_kinase-like_dom_sf"/>
</dbReference>
<keyword evidence="3" id="KW-1185">Reference proteome</keyword>